<keyword evidence="3" id="KW-0472">Membrane</keyword>
<feature type="region of interest" description="Disordered" evidence="6">
    <location>
        <begin position="1"/>
        <end position="20"/>
    </location>
</feature>
<dbReference type="eggNOG" id="KOG0791">
    <property type="taxonomic scope" value="Eukaryota"/>
</dbReference>
<dbReference type="Pfam" id="PF00041">
    <property type="entry name" value="fn3"/>
    <property type="match status" value="2"/>
</dbReference>
<dbReference type="OMA" id="FAVWVEL"/>
<dbReference type="AlphaFoldDB" id="M3XRT1"/>
<dbReference type="PANTHER" id="PTHR46957:SF10">
    <property type="entry name" value="PROTEIN TYROSINE PHOSPHATASE, RECEPTOR TYPE, H"/>
    <property type="match status" value="1"/>
</dbReference>
<dbReference type="PANTHER" id="PTHR46957">
    <property type="entry name" value="CYTOKINE RECEPTOR"/>
    <property type="match status" value="1"/>
</dbReference>
<dbReference type="InterPro" id="IPR013783">
    <property type="entry name" value="Ig-like_fold"/>
</dbReference>
<dbReference type="FunFam" id="2.60.40.10:FF:000374">
    <property type="entry name" value="Protein tyrosine phosphatase, receptor type, H"/>
    <property type="match status" value="1"/>
</dbReference>
<keyword evidence="3" id="KW-1003">Cell membrane</keyword>
<reference evidence="8" key="1">
    <citation type="submission" date="2024-06" db="UniProtKB">
        <authorList>
            <consortium name="Ensembl"/>
        </authorList>
    </citation>
    <scope>IDENTIFICATION</scope>
</reference>
<dbReference type="EMBL" id="AEYP01111979">
    <property type="status" value="NOT_ANNOTATED_CDS"/>
    <property type="molecule type" value="Genomic_DNA"/>
</dbReference>
<evidence type="ECO:0000256" key="3">
    <source>
        <dbReference type="ARBA" id="ARBA00022475"/>
    </source>
</evidence>
<dbReference type="STRING" id="9669.ENSMPUP00000001781"/>
<dbReference type="GO" id="GO:0005886">
    <property type="term" value="C:plasma membrane"/>
    <property type="evidence" value="ECO:0007669"/>
    <property type="project" value="UniProtKB-SubCell"/>
</dbReference>
<evidence type="ECO:0000256" key="5">
    <source>
        <dbReference type="ARBA" id="ARBA00023273"/>
    </source>
</evidence>
<keyword evidence="5" id="KW-0966">Cell projection</keyword>
<dbReference type="Ensembl" id="ENSMPUT00000001817.1">
    <property type="protein sequence ID" value="ENSMPUP00000001781.1"/>
    <property type="gene ID" value="ENSMPUG00000001799.1"/>
</dbReference>
<dbReference type="PROSITE" id="PS50853">
    <property type="entry name" value="FN3"/>
    <property type="match status" value="2"/>
</dbReference>
<feature type="region of interest" description="Disordered" evidence="6">
    <location>
        <begin position="191"/>
        <end position="210"/>
    </location>
</feature>
<dbReference type="InterPro" id="IPR050713">
    <property type="entry name" value="RTP_Phos/Ushers"/>
</dbReference>
<organism evidence="8">
    <name type="scientific">Mustela putorius furo</name>
    <name type="common">European domestic ferret</name>
    <name type="synonym">Mustela furo</name>
    <dbReference type="NCBI Taxonomy" id="9669"/>
    <lineage>
        <taxon>Eukaryota</taxon>
        <taxon>Metazoa</taxon>
        <taxon>Chordata</taxon>
        <taxon>Craniata</taxon>
        <taxon>Vertebrata</taxon>
        <taxon>Euteleostomi</taxon>
        <taxon>Mammalia</taxon>
        <taxon>Eutheria</taxon>
        <taxon>Laurasiatheria</taxon>
        <taxon>Carnivora</taxon>
        <taxon>Caniformia</taxon>
        <taxon>Musteloidea</taxon>
        <taxon>Mustelidae</taxon>
        <taxon>Mustelinae</taxon>
        <taxon>Mustela</taxon>
    </lineage>
</organism>
<dbReference type="InterPro" id="IPR036116">
    <property type="entry name" value="FN3_sf"/>
</dbReference>
<evidence type="ECO:0000256" key="4">
    <source>
        <dbReference type="ARBA" id="ARBA00022553"/>
    </source>
</evidence>
<evidence type="ECO:0000256" key="1">
    <source>
        <dbReference type="ARBA" id="ARBA00004251"/>
    </source>
</evidence>
<dbReference type="HOGENOM" id="CLU_1312696_0_0_1"/>
<keyword evidence="4" id="KW-0597">Phosphoprotein</keyword>
<dbReference type="CDD" id="cd00063">
    <property type="entry name" value="FN3"/>
    <property type="match status" value="2"/>
</dbReference>
<sequence length="210" mass="23100">MGSPSRISVPKPVRNLSVKDQTNSSITLGWTEPDGTASQHYLYRIQWEGTGTPGNKSTDNTSVLVDGLQPGSWYQFAVWVELNGTRSSQETCNVSTVPNVVTSLRIQNRTNSSLTLSWTAPVGPDHPSYTYWVSWVIEGTMVINTQDTRVSNTSDTRITLEQLEAGSLYTFTVQAERNGVSSDIRTLTEATDQTQAGSRQTQYCGDGGRR</sequence>
<feature type="domain" description="Fibronectin type-III" evidence="7">
    <location>
        <begin position="100"/>
        <end position="197"/>
    </location>
</feature>
<dbReference type="GeneTree" id="ENSGT00940000162227"/>
<evidence type="ECO:0000313" key="8">
    <source>
        <dbReference type="Ensembl" id="ENSMPUP00000001781.1"/>
    </source>
</evidence>
<evidence type="ECO:0000259" key="7">
    <source>
        <dbReference type="PROSITE" id="PS50853"/>
    </source>
</evidence>
<comment type="subcellular location">
    <subcellularLocation>
        <location evidence="1">Cell membrane</location>
        <topology evidence="1">Single-pass type I membrane protein</topology>
    </subcellularLocation>
    <subcellularLocation>
        <location evidence="2">Cell projection</location>
    </subcellularLocation>
</comment>
<accession>M3XRT1</accession>
<proteinExistence type="predicted"/>
<dbReference type="SMART" id="SM00060">
    <property type="entry name" value="FN3"/>
    <property type="match status" value="2"/>
</dbReference>
<dbReference type="GO" id="GO:0042995">
    <property type="term" value="C:cell projection"/>
    <property type="evidence" value="ECO:0007669"/>
    <property type="project" value="UniProtKB-SubCell"/>
</dbReference>
<evidence type="ECO:0000256" key="2">
    <source>
        <dbReference type="ARBA" id="ARBA00004316"/>
    </source>
</evidence>
<dbReference type="GO" id="GO:0043235">
    <property type="term" value="C:receptor complex"/>
    <property type="evidence" value="ECO:0007669"/>
    <property type="project" value="TreeGrafter"/>
</dbReference>
<dbReference type="InterPro" id="IPR003961">
    <property type="entry name" value="FN3_dom"/>
</dbReference>
<dbReference type="Gene3D" id="2.60.40.10">
    <property type="entry name" value="Immunoglobulins"/>
    <property type="match status" value="2"/>
</dbReference>
<dbReference type="InParanoid" id="M3XRT1"/>
<dbReference type="SUPFAM" id="SSF49265">
    <property type="entry name" value="Fibronectin type III"/>
    <property type="match status" value="1"/>
</dbReference>
<feature type="compositionally biased region" description="Polar residues" evidence="6">
    <location>
        <begin position="191"/>
        <end position="203"/>
    </location>
</feature>
<evidence type="ECO:0000256" key="6">
    <source>
        <dbReference type="SAM" id="MobiDB-lite"/>
    </source>
</evidence>
<feature type="domain" description="Fibronectin type-III" evidence="7">
    <location>
        <begin position="12"/>
        <end position="99"/>
    </location>
</feature>
<protein>
    <recommendedName>
        <fullName evidence="7">Fibronectin type-III domain-containing protein</fullName>
    </recommendedName>
</protein>
<name>M3XRT1_MUSPF</name>